<dbReference type="PANTHER" id="PTHR42701:SF1">
    <property type="entry name" value="IMIDAZOLE GLYCEROL PHOSPHATE SYNTHASE SUBUNIT HISH"/>
    <property type="match status" value="1"/>
</dbReference>
<feature type="active site" evidence="10 11">
    <location>
        <position position="197"/>
    </location>
</feature>
<evidence type="ECO:0000313" key="14">
    <source>
        <dbReference type="Proteomes" id="UP000256977"/>
    </source>
</evidence>
<evidence type="ECO:0000256" key="5">
    <source>
        <dbReference type="ARBA" id="ARBA00022962"/>
    </source>
</evidence>
<dbReference type="GO" id="GO:0000105">
    <property type="term" value="P:L-histidine biosynthetic process"/>
    <property type="evidence" value="ECO:0007669"/>
    <property type="project" value="UniProtKB-UniRule"/>
</dbReference>
<keyword evidence="7 10" id="KW-0456">Lyase</keyword>
<dbReference type="CDD" id="cd01748">
    <property type="entry name" value="GATase1_IGP_Synthase"/>
    <property type="match status" value="1"/>
</dbReference>
<dbReference type="SUPFAM" id="SSF52317">
    <property type="entry name" value="Class I glutamine amidotransferase-like"/>
    <property type="match status" value="1"/>
</dbReference>
<keyword evidence="6 10" id="KW-0368">Histidine biosynthesis</keyword>
<dbReference type="EC" id="4.3.2.10" evidence="10"/>
<dbReference type="PROSITE" id="PS51273">
    <property type="entry name" value="GATASE_TYPE_1"/>
    <property type="match status" value="1"/>
</dbReference>
<dbReference type="NCBIfam" id="TIGR01855">
    <property type="entry name" value="IMP_synth_hisH"/>
    <property type="match status" value="1"/>
</dbReference>
<dbReference type="UniPathway" id="UPA00031">
    <property type="reaction ID" value="UER00010"/>
</dbReference>
<dbReference type="EMBL" id="QRDZ01000007">
    <property type="protein sequence ID" value="RED84031.1"/>
    <property type="molecule type" value="Genomic_DNA"/>
</dbReference>
<comment type="catalytic activity">
    <reaction evidence="8 10">
        <text>5-[(5-phospho-1-deoxy-D-ribulos-1-ylimino)methylamino]-1-(5-phospho-beta-D-ribosyl)imidazole-4-carboxamide + L-glutamine = D-erythro-1-(imidazol-4-yl)glycerol 3-phosphate + 5-amino-1-(5-phospho-beta-D-ribosyl)imidazole-4-carboxamide + L-glutamate + H(+)</text>
        <dbReference type="Rhea" id="RHEA:24793"/>
        <dbReference type="ChEBI" id="CHEBI:15378"/>
        <dbReference type="ChEBI" id="CHEBI:29985"/>
        <dbReference type="ChEBI" id="CHEBI:58278"/>
        <dbReference type="ChEBI" id="CHEBI:58359"/>
        <dbReference type="ChEBI" id="CHEBI:58475"/>
        <dbReference type="ChEBI" id="CHEBI:58525"/>
        <dbReference type="EC" id="4.3.2.10"/>
    </reaction>
</comment>
<dbReference type="EC" id="3.5.1.2" evidence="10"/>
<keyword evidence="4 10" id="KW-0378">Hydrolase</keyword>
<dbReference type="InterPro" id="IPR029062">
    <property type="entry name" value="Class_I_gatase-like"/>
</dbReference>
<evidence type="ECO:0000256" key="1">
    <source>
        <dbReference type="ARBA" id="ARBA00005091"/>
    </source>
</evidence>
<evidence type="ECO:0000256" key="2">
    <source>
        <dbReference type="ARBA" id="ARBA00011152"/>
    </source>
</evidence>
<gene>
    <name evidence="10" type="primary">hisH</name>
    <name evidence="13" type="ORF">DFP98_107139</name>
</gene>
<evidence type="ECO:0000256" key="6">
    <source>
        <dbReference type="ARBA" id="ARBA00023102"/>
    </source>
</evidence>
<dbReference type="PANTHER" id="PTHR42701">
    <property type="entry name" value="IMIDAZOLE GLYCEROL PHOSPHATE SYNTHASE SUBUNIT HISH"/>
    <property type="match status" value="1"/>
</dbReference>
<evidence type="ECO:0000256" key="7">
    <source>
        <dbReference type="ARBA" id="ARBA00023239"/>
    </source>
</evidence>
<dbReference type="AlphaFoldDB" id="A0A3D9KBX6"/>
<dbReference type="Pfam" id="PF00117">
    <property type="entry name" value="GATase"/>
    <property type="match status" value="1"/>
</dbReference>
<proteinExistence type="inferred from homology"/>
<dbReference type="PIRSF" id="PIRSF000495">
    <property type="entry name" value="Amidotransf_hisH"/>
    <property type="match status" value="1"/>
</dbReference>
<dbReference type="GO" id="GO:0004359">
    <property type="term" value="F:glutaminase activity"/>
    <property type="evidence" value="ECO:0007669"/>
    <property type="project" value="UniProtKB-EC"/>
</dbReference>
<evidence type="ECO:0000256" key="8">
    <source>
        <dbReference type="ARBA" id="ARBA00047838"/>
    </source>
</evidence>
<evidence type="ECO:0000256" key="4">
    <source>
        <dbReference type="ARBA" id="ARBA00022801"/>
    </source>
</evidence>
<accession>A0A3D9KBX6</accession>
<dbReference type="GO" id="GO:0000107">
    <property type="term" value="F:imidazoleglycerol-phosphate synthase activity"/>
    <property type="evidence" value="ECO:0007669"/>
    <property type="project" value="UniProtKB-UniRule"/>
</dbReference>
<sequence>MDRSVTIIDYGIGNISSVKRALELCGATVKLSSDPKDILHSGRVVLPGVGAFADGMEGLRSRDLIAPLKEFVKSGRPFLGICLGMQLLMDASEEFGEHEGLGMISGKVSAIPNVDQNGDKIRIPHIGWSEITTRGHDGDTWDNSILTGIPQQSSVYFVHSFRVQPANRNMVLAVTSYYNHEITGVIRSGNIYGCQFHPEKSGHVGLKIMNNFVNHNLG</sequence>
<dbReference type="OrthoDB" id="9807137at2"/>
<feature type="active site" description="Nucleophile" evidence="10 11">
    <location>
        <position position="82"/>
    </location>
</feature>
<keyword evidence="10" id="KW-0963">Cytoplasm</keyword>
<protein>
    <recommendedName>
        <fullName evidence="10">Imidazole glycerol phosphate synthase subunit HisH</fullName>
        <ecNumber evidence="10">4.3.2.10</ecNumber>
    </recommendedName>
    <alternativeName>
        <fullName evidence="10">IGP synthase glutaminase subunit</fullName>
        <ecNumber evidence="10">3.5.1.2</ecNumber>
    </alternativeName>
    <alternativeName>
        <fullName evidence="10">IGP synthase subunit HisH</fullName>
    </alternativeName>
    <alternativeName>
        <fullName evidence="10">ImGP synthase subunit HisH</fullName>
        <shortName evidence="10">IGPS subunit HisH</shortName>
    </alternativeName>
</protein>
<keyword evidence="13" id="KW-0808">Transferase</keyword>
<comment type="caution">
    <text evidence="13">The sequence shown here is derived from an EMBL/GenBank/DDBJ whole genome shotgun (WGS) entry which is preliminary data.</text>
</comment>
<comment type="pathway">
    <text evidence="1 10">Amino-acid biosynthesis; L-histidine biosynthesis; L-histidine from 5-phospho-alpha-D-ribose 1-diphosphate: step 5/9.</text>
</comment>
<dbReference type="HAMAP" id="MF_00278">
    <property type="entry name" value="HisH"/>
    <property type="match status" value="1"/>
</dbReference>
<name>A0A3D9KBX6_9BACL</name>
<keyword evidence="3 10" id="KW-0028">Amino-acid biosynthesis</keyword>
<comment type="function">
    <text evidence="10">IGPS catalyzes the conversion of PRFAR and glutamine to IGP, AICAR and glutamate. The HisH subunit catalyzes the hydrolysis of glutamine to glutamate and ammonia as part of the synthesis of IGP and AICAR. The resulting ammonia molecule is channeled to the active site of HisF.</text>
</comment>
<evidence type="ECO:0000256" key="9">
    <source>
        <dbReference type="ARBA" id="ARBA00049534"/>
    </source>
</evidence>
<dbReference type="InterPro" id="IPR010139">
    <property type="entry name" value="Imidazole-glycPsynth_HisH"/>
</dbReference>
<evidence type="ECO:0000259" key="12">
    <source>
        <dbReference type="Pfam" id="PF00117"/>
    </source>
</evidence>
<keyword evidence="14" id="KW-1185">Reference proteome</keyword>
<organism evidence="13 14">
    <name type="scientific">Cohnella phaseoli</name>
    <dbReference type="NCBI Taxonomy" id="456490"/>
    <lineage>
        <taxon>Bacteria</taxon>
        <taxon>Bacillati</taxon>
        <taxon>Bacillota</taxon>
        <taxon>Bacilli</taxon>
        <taxon>Bacillales</taxon>
        <taxon>Paenibacillaceae</taxon>
        <taxon>Cohnella</taxon>
    </lineage>
</organism>
<comment type="subcellular location">
    <subcellularLocation>
        <location evidence="10">Cytoplasm</location>
    </subcellularLocation>
</comment>
<keyword evidence="5 10" id="KW-0315">Glutamine amidotransferase</keyword>
<dbReference type="Proteomes" id="UP000256977">
    <property type="component" value="Unassembled WGS sequence"/>
</dbReference>
<evidence type="ECO:0000256" key="3">
    <source>
        <dbReference type="ARBA" id="ARBA00022605"/>
    </source>
</evidence>
<reference evidence="13 14" key="1">
    <citation type="submission" date="2018-07" db="EMBL/GenBank/DDBJ databases">
        <title>Genomic Encyclopedia of Type Strains, Phase III (KMG-III): the genomes of soil and plant-associated and newly described type strains.</title>
        <authorList>
            <person name="Whitman W."/>
        </authorList>
    </citation>
    <scope>NUCLEOTIDE SEQUENCE [LARGE SCALE GENOMIC DNA]</scope>
    <source>
        <strain evidence="13 14">CECT 7287</strain>
    </source>
</reference>
<dbReference type="Gene3D" id="3.40.50.880">
    <property type="match status" value="1"/>
</dbReference>
<feature type="domain" description="Glutamine amidotransferase" evidence="12">
    <location>
        <begin position="7"/>
        <end position="213"/>
    </location>
</feature>
<feature type="active site" evidence="10 11">
    <location>
        <position position="199"/>
    </location>
</feature>
<dbReference type="GO" id="GO:0016829">
    <property type="term" value="F:lyase activity"/>
    <property type="evidence" value="ECO:0007669"/>
    <property type="project" value="UniProtKB-KW"/>
</dbReference>
<evidence type="ECO:0000256" key="10">
    <source>
        <dbReference type="HAMAP-Rule" id="MF_00278"/>
    </source>
</evidence>
<dbReference type="RefSeq" id="WP_116060664.1">
    <property type="nucleotide sequence ID" value="NZ_QRDZ01000007.1"/>
</dbReference>
<evidence type="ECO:0000313" key="13">
    <source>
        <dbReference type="EMBL" id="RED84031.1"/>
    </source>
</evidence>
<dbReference type="InterPro" id="IPR017926">
    <property type="entry name" value="GATASE"/>
</dbReference>
<dbReference type="GO" id="GO:0005737">
    <property type="term" value="C:cytoplasm"/>
    <property type="evidence" value="ECO:0007669"/>
    <property type="project" value="UniProtKB-SubCell"/>
</dbReference>
<comment type="subunit">
    <text evidence="2 10">Heterodimer of HisH and HisF.</text>
</comment>
<comment type="catalytic activity">
    <reaction evidence="9 10">
        <text>L-glutamine + H2O = L-glutamate + NH4(+)</text>
        <dbReference type="Rhea" id="RHEA:15889"/>
        <dbReference type="ChEBI" id="CHEBI:15377"/>
        <dbReference type="ChEBI" id="CHEBI:28938"/>
        <dbReference type="ChEBI" id="CHEBI:29985"/>
        <dbReference type="ChEBI" id="CHEBI:58359"/>
        <dbReference type="EC" id="3.5.1.2"/>
    </reaction>
</comment>
<evidence type="ECO:0000256" key="11">
    <source>
        <dbReference type="PIRSR" id="PIRSR000495-1"/>
    </source>
</evidence>